<evidence type="ECO:0000256" key="2">
    <source>
        <dbReference type="ARBA" id="ARBA00023235"/>
    </source>
</evidence>
<feature type="region of interest" description="Disordered" evidence="3">
    <location>
        <begin position="292"/>
        <end position="320"/>
    </location>
</feature>
<dbReference type="PANTHER" id="PTHR13774:SF17">
    <property type="entry name" value="PHENAZINE BIOSYNTHESIS-LIKE DOMAIN-CONTAINING PROTEIN"/>
    <property type="match status" value="1"/>
</dbReference>
<sequence length="729" mass="80070">MAKLPVKYYVVDAFTDSAFKGNPAAVCLLEEERDEKWLQAVAAEFNISETCYLTRLSGSDSLDSSNPRFRLRWFTPVAEVELCGHATLAAAHALFSFGLVNSNIIEFVTLSGILTAKKIQETKASNISDTQNGELQDCFLIELDFPTIPTIDFNSEEVSSISNALNGASVIDIKKTTTSDALFVVLPSGECVVEIQPEFDAIRKCPGLGIIATGAAPSGSGFDFYSRVFWPKCGINEDPVCGSAHCALAPYWSKKLGKCDLVAYQASPRSGVLNIHLDEQNQRVLMRGKSVTIMEGRRTTPHQEPSPSSPTSKLSQSSHLPLRSKPKWSFLVERFFSQSVLKSVRDSIKALKSCEKLMPMAETLGINQRCINSISSSADPALFGWPVSDAIGRGGRSSYSKQQILWNGIDGGSNETTSFSVHQKFSESHRNMAMKPVKYYVVDAFTDSAFKGNPAVVCFLEEDQRTQEWLQVVATEFNIPTTCYLTHLTQSNSPNPRFRLRWFTPVAEVKICGHATLAAAHTLFTSSVLNCDVIEFITKSGTLTARKVADVQTIDGLNIQNHESQESFLIELDFPTIPMIDFNSAEFSPISKVLNGASVIDIKRTATEDDLIVILSSGETVVDLQPQFDLICKCSGRGLIISGPAPLDSGFDYYYRFFCPKFRVNEDHVCGSANCALALYWSKRLGKCDLVAYAASARSGVVNIHLDEQNQRVLLQGKAVTIMEGSLSV</sequence>
<keyword evidence="2" id="KW-0413">Isomerase</keyword>
<gene>
    <name evidence="4" type="ORF">CMV_008497</name>
</gene>
<accession>A0A8J4R7C7</accession>
<dbReference type="EMBL" id="JRKL02000888">
    <property type="protein sequence ID" value="KAF3967506.1"/>
    <property type="molecule type" value="Genomic_DNA"/>
</dbReference>
<evidence type="ECO:0000256" key="3">
    <source>
        <dbReference type="SAM" id="MobiDB-lite"/>
    </source>
</evidence>
<dbReference type="PANTHER" id="PTHR13774">
    <property type="entry name" value="PHENAZINE BIOSYNTHESIS PROTEIN"/>
    <property type="match status" value="1"/>
</dbReference>
<dbReference type="GO" id="GO:0005737">
    <property type="term" value="C:cytoplasm"/>
    <property type="evidence" value="ECO:0007669"/>
    <property type="project" value="TreeGrafter"/>
</dbReference>
<reference evidence="4" key="1">
    <citation type="submission" date="2020-03" db="EMBL/GenBank/DDBJ databases">
        <title>Castanea mollissima Vanexum genome sequencing.</title>
        <authorList>
            <person name="Staton M."/>
        </authorList>
    </citation>
    <scope>NUCLEOTIDE SEQUENCE</scope>
    <source>
        <tissue evidence="4">Leaf</tissue>
    </source>
</reference>
<dbReference type="InterPro" id="IPR003719">
    <property type="entry name" value="Phenazine_PhzF-like"/>
</dbReference>
<dbReference type="NCBIfam" id="TIGR00654">
    <property type="entry name" value="PhzF_family"/>
    <property type="match status" value="2"/>
</dbReference>
<evidence type="ECO:0000256" key="1">
    <source>
        <dbReference type="ARBA" id="ARBA00008270"/>
    </source>
</evidence>
<dbReference type="SUPFAM" id="SSF54506">
    <property type="entry name" value="Diaminopimelate epimerase-like"/>
    <property type="match status" value="2"/>
</dbReference>
<feature type="compositionally biased region" description="Low complexity" evidence="3">
    <location>
        <begin position="305"/>
        <end position="318"/>
    </location>
</feature>
<dbReference type="GO" id="GO:0016853">
    <property type="term" value="F:isomerase activity"/>
    <property type="evidence" value="ECO:0007669"/>
    <property type="project" value="UniProtKB-KW"/>
</dbReference>
<protein>
    <submittedName>
        <fullName evidence="4">Uncharacterized protein</fullName>
    </submittedName>
</protein>
<keyword evidence="5" id="KW-1185">Reference proteome</keyword>
<evidence type="ECO:0000313" key="5">
    <source>
        <dbReference type="Proteomes" id="UP000737018"/>
    </source>
</evidence>
<evidence type="ECO:0000313" key="4">
    <source>
        <dbReference type="EMBL" id="KAF3967506.1"/>
    </source>
</evidence>
<comment type="caution">
    <text evidence="4">The sequence shown here is derived from an EMBL/GenBank/DDBJ whole genome shotgun (WGS) entry which is preliminary data.</text>
</comment>
<organism evidence="4 5">
    <name type="scientific">Castanea mollissima</name>
    <name type="common">Chinese chestnut</name>
    <dbReference type="NCBI Taxonomy" id="60419"/>
    <lineage>
        <taxon>Eukaryota</taxon>
        <taxon>Viridiplantae</taxon>
        <taxon>Streptophyta</taxon>
        <taxon>Embryophyta</taxon>
        <taxon>Tracheophyta</taxon>
        <taxon>Spermatophyta</taxon>
        <taxon>Magnoliopsida</taxon>
        <taxon>eudicotyledons</taxon>
        <taxon>Gunneridae</taxon>
        <taxon>Pentapetalae</taxon>
        <taxon>rosids</taxon>
        <taxon>fabids</taxon>
        <taxon>Fagales</taxon>
        <taxon>Fagaceae</taxon>
        <taxon>Castanea</taxon>
    </lineage>
</organism>
<comment type="similarity">
    <text evidence="1">Belongs to the PhzF family.</text>
</comment>
<proteinExistence type="inferred from homology"/>
<name>A0A8J4R7C7_9ROSI</name>
<dbReference type="Gene3D" id="3.10.310.10">
    <property type="entry name" value="Diaminopimelate Epimerase, Chain A, domain 1"/>
    <property type="match status" value="4"/>
</dbReference>
<dbReference type="OrthoDB" id="75169at2759"/>
<dbReference type="Pfam" id="PF02567">
    <property type="entry name" value="PhzC-PhzF"/>
    <property type="match status" value="2"/>
</dbReference>
<dbReference type="Proteomes" id="UP000737018">
    <property type="component" value="Unassembled WGS sequence"/>
</dbReference>
<dbReference type="AlphaFoldDB" id="A0A8J4R7C7"/>